<protein>
    <submittedName>
        <fullName evidence="2">Nicotinate dehydrogenase medium molybdopterin subunit</fullName>
        <ecNumber evidence="2">1.17.1.5</ecNumber>
    </submittedName>
</protein>
<dbReference type="GO" id="GO:0050138">
    <property type="term" value="F:nicotinate dehydrogenase activity"/>
    <property type="evidence" value="ECO:0007669"/>
    <property type="project" value="UniProtKB-EC"/>
</dbReference>
<dbReference type="EC" id="1.17.1.5" evidence="2"/>
<keyword evidence="2" id="KW-0560">Oxidoreductase</keyword>
<dbReference type="InterPro" id="IPR046867">
    <property type="entry name" value="AldOxase/xan_DH_MoCoBD2"/>
</dbReference>
<dbReference type="PANTHER" id="PTHR11908:SF157">
    <property type="entry name" value="XANTHINE DEHYDROGENASE SUBUNIT D-RELATED"/>
    <property type="match status" value="1"/>
</dbReference>
<dbReference type="SUPFAM" id="SSF56003">
    <property type="entry name" value="Molybdenum cofactor-binding domain"/>
    <property type="match status" value="1"/>
</dbReference>
<dbReference type="InterPro" id="IPR016208">
    <property type="entry name" value="Ald_Oxase/xanthine_DH-like"/>
</dbReference>
<dbReference type="GO" id="GO:0005506">
    <property type="term" value="F:iron ion binding"/>
    <property type="evidence" value="ECO:0007669"/>
    <property type="project" value="InterPro"/>
</dbReference>
<dbReference type="Pfam" id="PF20256">
    <property type="entry name" value="MoCoBD_2"/>
    <property type="match status" value="1"/>
</dbReference>
<name>A0A645HDK7_9ZZZZ</name>
<evidence type="ECO:0000313" key="2">
    <source>
        <dbReference type="EMBL" id="MPN36209.1"/>
    </source>
</evidence>
<organism evidence="2">
    <name type="scientific">bioreactor metagenome</name>
    <dbReference type="NCBI Taxonomy" id="1076179"/>
    <lineage>
        <taxon>unclassified sequences</taxon>
        <taxon>metagenomes</taxon>
        <taxon>ecological metagenomes</taxon>
    </lineage>
</organism>
<sequence length="200" mass="21069">MDYSEICACLEEKELEPDCTGEYTVQGLSWDHARGQGDAYISYTYSCHAAEVEVDTETGKTSLINLSACHDAGRVIHPQMASGQVSGGLAMGAGMALTERVELSRRSGAVVNDNLDTYLLPTPADVCRMQISFVENSDDAGPFGGKSLGEPAMEPAPGAILGGVNMALGDAGAIRTMPADLETVFFALHPECRGGSETCK</sequence>
<comment type="caution">
    <text evidence="2">The sequence shown here is derived from an EMBL/GenBank/DDBJ whole genome shotgun (WGS) entry which is preliminary data.</text>
</comment>
<proteinExistence type="predicted"/>
<dbReference type="Gene3D" id="3.30.365.10">
    <property type="entry name" value="Aldehyde oxidase/xanthine dehydrogenase, molybdopterin binding domain"/>
    <property type="match status" value="2"/>
</dbReference>
<evidence type="ECO:0000259" key="1">
    <source>
        <dbReference type="Pfam" id="PF20256"/>
    </source>
</evidence>
<dbReference type="EMBL" id="VSSQ01090209">
    <property type="protein sequence ID" value="MPN36209.1"/>
    <property type="molecule type" value="Genomic_DNA"/>
</dbReference>
<dbReference type="AlphaFoldDB" id="A0A645HDK7"/>
<dbReference type="PANTHER" id="PTHR11908">
    <property type="entry name" value="XANTHINE DEHYDROGENASE"/>
    <property type="match status" value="1"/>
</dbReference>
<feature type="domain" description="Aldehyde oxidase/xanthine dehydrogenase second molybdopterin binding" evidence="1">
    <location>
        <begin position="4"/>
        <end position="126"/>
    </location>
</feature>
<dbReference type="InterPro" id="IPR037165">
    <property type="entry name" value="AldOxase/xan_DH_Mopterin-bd_sf"/>
</dbReference>
<accession>A0A645HDK7</accession>
<gene>
    <name evidence="2" type="primary">ndhM_18</name>
    <name evidence="2" type="ORF">SDC9_183717</name>
</gene>
<reference evidence="2" key="1">
    <citation type="submission" date="2019-08" db="EMBL/GenBank/DDBJ databases">
        <authorList>
            <person name="Kucharzyk K."/>
            <person name="Murdoch R.W."/>
            <person name="Higgins S."/>
            <person name="Loffler F."/>
        </authorList>
    </citation>
    <scope>NUCLEOTIDE SEQUENCE</scope>
</reference>